<proteinExistence type="predicted"/>
<reference evidence="1 2" key="1">
    <citation type="submission" date="2022-05" db="EMBL/GenBank/DDBJ databases">
        <authorList>
            <consortium name="Genoscope - CEA"/>
            <person name="William W."/>
        </authorList>
    </citation>
    <scope>NUCLEOTIDE SEQUENCE [LARGE SCALE GENOMIC DNA]</scope>
</reference>
<keyword evidence="2" id="KW-1185">Reference proteome</keyword>
<gene>
    <name evidence="1" type="ORF">PEVE_00030211</name>
</gene>
<evidence type="ECO:0000313" key="1">
    <source>
        <dbReference type="EMBL" id="CAH3195428.1"/>
    </source>
</evidence>
<protein>
    <submittedName>
        <fullName evidence="1">Uncharacterized protein</fullName>
    </submittedName>
</protein>
<dbReference type="Proteomes" id="UP001159427">
    <property type="component" value="Unassembled WGS sequence"/>
</dbReference>
<comment type="caution">
    <text evidence="1">The sequence shown here is derived from an EMBL/GenBank/DDBJ whole genome shotgun (WGS) entry which is preliminary data.</text>
</comment>
<sequence>MEDNVEKMNLAFKQIFEFFKPENLKDSQRETLQNQVKGQDVFISQSTGPIMQDQVWYLRSVGIKAKFNGDEQESRGQSTGGTWGLQNCVWLTRGIFIYQKMLGNAQQ</sequence>
<evidence type="ECO:0000313" key="2">
    <source>
        <dbReference type="Proteomes" id="UP001159427"/>
    </source>
</evidence>
<dbReference type="EMBL" id="CALNXI010004266">
    <property type="protein sequence ID" value="CAH3195428.1"/>
    <property type="molecule type" value="Genomic_DNA"/>
</dbReference>
<organism evidence="1 2">
    <name type="scientific">Porites evermanni</name>
    <dbReference type="NCBI Taxonomy" id="104178"/>
    <lineage>
        <taxon>Eukaryota</taxon>
        <taxon>Metazoa</taxon>
        <taxon>Cnidaria</taxon>
        <taxon>Anthozoa</taxon>
        <taxon>Hexacorallia</taxon>
        <taxon>Scleractinia</taxon>
        <taxon>Fungiina</taxon>
        <taxon>Poritidae</taxon>
        <taxon>Porites</taxon>
    </lineage>
</organism>
<accession>A0ABN8SXN2</accession>
<name>A0ABN8SXN2_9CNID</name>